<dbReference type="EMBL" id="JAAVMX010000008">
    <property type="protein sequence ID" value="KAF4505444.1"/>
    <property type="molecule type" value="Genomic_DNA"/>
</dbReference>
<feature type="region of interest" description="Disordered" evidence="1">
    <location>
        <begin position="96"/>
        <end position="121"/>
    </location>
</feature>
<accession>A0A8H4LTQ7</accession>
<organism evidence="2 3">
    <name type="scientific">Ophiocordyceps sinensis</name>
    <dbReference type="NCBI Taxonomy" id="72228"/>
    <lineage>
        <taxon>Eukaryota</taxon>
        <taxon>Fungi</taxon>
        <taxon>Dikarya</taxon>
        <taxon>Ascomycota</taxon>
        <taxon>Pezizomycotina</taxon>
        <taxon>Sordariomycetes</taxon>
        <taxon>Hypocreomycetidae</taxon>
        <taxon>Hypocreales</taxon>
        <taxon>Ophiocordycipitaceae</taxon>
        <taxon>Ophiocordyceps</taxon>
    </lineage>
</organism>
<feature type="region of interest" description="Disordered" evidence="1">
    <location>
        <begin position="15"/>
        <end position="39"/>
    </location>
</feature>
<sequence>MSGMLHGAQLRLGANTHPAVGWPTTAPCPSMPWTRPRASGETTCWAKQEKQKMKTSGRHDAVRVTSRDIVNSTQVEGAQHPTGSHVSAQTLTDVSLAGNESHGDRRSSLCLPGRSNDPGTR</sequence>
<evidence type="ECO:0000256" key="1">
    <source>
        <dbReference type="SAM" id="MobiDB-lite"/>
    </source>
</evidence>
<evidence type="ECO:0000313" key="3">
    <source>
        <dbReference type="Proteomes" id="UP000557566"/>
    </source>
</evidence>
<gene>
    <name evidence="2" type="ORF">G6O67_007390</name>
</gene>
<evidence type="ECO:0000313" key="2">
    <source>
        <dbReference type="EMBL" id="KAF4505444.1"/>
    </source>
</evidence>
<protein>
    <submittedName>
        <fullName evidence="2">Uncharacterized protein</fullName>
    </submittedName>
</protein>
<proteinExistence type="predicted"/>
<keyword evidence="3" id="KW-1185">Reference proteome</keyword>
<name>A0A8H4LTQ7_9HYPO</name>
<dbReference type="Proteomes" id="UP000557566">
    <property type="component" value="Unassembled WGS sequence"/>
</dbReference>
<reference evidence="2 3" key="1">
    <citation type="journal article" date="2020" name="Genome Biol. Evol.">
        <title>A new high-quality draft genome assembly of the Chinese cordyceps Ophiocordyceps sinensis.</title>
        <authorList>
            <person name="Shu R."/>
            <person name="Zhang J."/>
            <person name="Meng Q."/>
            <person name="Zhang H."/>
            <person name="Zhou G."/>
            <person name="Li M."/>
            <person name="Wu P."/>
            <person name="Zhao Y."/>
            <person name="Chen C."/>
            <person name="Qin Q."/>
        </authorList>
    </citation>
    <scope>NUCLEOTIDE SEQUENCE [LARGE SCALE GENOMIC DNA]</scope>
    <source>
        <strain evidence="2 3">IOZ07</strain>
    </source>
</reference>
<dbReference type="AlphaFoldDB" id="A0A8H4LTQ7"/>
<comment type="caution">
    <text evidence="2">The sequence shown here is derived from an EMBL/GenBank/DDBJ whole genome shotgun (WGS) entry which is preliminary data.</text>
</comment>